<evidence type="ECO:0000256" key="10">
    <source>
        <dbReference type="SAM" id="MobiDB-lite"/>
    </source>
</evidence>
<keyword evidence="7" id="KW-0805">Transcription regulation</keyword>
<keyword evidence="8" id="KW-0804">Transcription</keyword>
<dbReference type="AlphaFoldDB" id="A0A8R1TP22"/>
<protein>
    <submittedName>
        <fullName evidence="11">Uncharacterized protein</fullName>
    </submittedName>
</protein>
<keyword evidence="3" id="KW-0479">Metal-binding</keyword>
<keyword evidence="12" id="KW-1185">Reference proteome</keyword>
<dbReference type="PANTHER" id="PTHR10816">
    <property type="entry name" value="MYELIN TRANSCRIPTION FACTOR 1-RELATED"/>
    <property type="match status" value="1"/>
</dbReference>
<evidence type="ECO:0000256" key="9">
    <source>
        <dbReference type="ARBA" id="ARBA00023242"/>
    </source>
</evidence>
<proteinExistence type="inferred from homology"/>
<dbReference type="GO" id="GO:0000978">
    <property type="term" value="F:RNA polymerase II cis-regulatory region sequence-specific DNA binding"/>
    <property type="evidence" value="ECO:0007669"/>
    <property type="project" value="TreeGrafter"/>
</dbReference>
<keyword evidence="5" id="KW-0863">Zinc-finger</keyword>
<dbReference type="InterPro" id="IPR002515">
    <property type="entry name" value="Znf_C2H2C"/>
</dbReference>
<dbReference type="PANTHER" id="PTHR10816:SF15">
    <property type="entry name" value="MYELIN TRANSCRIPTION FACTOR 1-LIKE PROTEIN"/>
    <property type="match status" value="1"/>
</dbReference>
<evidence type="ECO:0000256" key="6">
    <source>
        <dbReference type="ARBA" id="ARBA00022833"/>
    </source>
</evidence>
<dbReference type="EMBL" id="CMVM020000040">
    <property type="status" value="NOT_ANNOTATED_CDS"/>
    <property type="molecule type" value="Genomic_DNA"/>
</dbReference>
<evidence type="ECO:0000256" key="5">
    <source>
        <dbReference type="ARBA" id="ARBA00022771"/>
    </source>
</evidence>
<evidence type="ECO:0000256" key="4">
    <source>
        <dbReference type="ARBA" id="ARBA00022737"/>
    </source>
</evidence>
<feature type="compositionally biased region" description="Polar residues" evidence="10">
    <location>
        <begin position="204"/>
        <end position="233"/>
    </location>
</feature>
<reference evidence="11" key="2">
    <citation type="submission" date="2022-06" db="UniProtKB">
        <authorList>
            <consortium name="EnsemblMetazoa"/>
        </authorList>
    </citation>
    <scope>IDENTIFICATION</scope>
</reference>
<reference evidence="12" key="1">
    <citation type="submission" date="2013-10" db="EMBL/GenBank/DDBJ databases">
        <title>Genome sequencing of Onchocerca volvulus.</title>
        <authorList>
            <person name="Cotton J."/>
            <person name="Tsai J."/>
            <person name="Stanley E."/>
            <person name="Tracey A."/>
            <person name="Holroyd N."/>
            <person name="Lustigman S."/>
            <person name="Berriman M."/>
        </authorList>
    </citation>
    <scope>NUCLEOTIDE SEQUENCE</scope>
</reference>
<evidence type="ECO:0000256" key="1">
    <source>
        <dbReference type="ARBA" id="ARBA00004123"/>
    </source>
</evidence>
<keyword evidence="4" id="KW-0677">Repeat</keyword>
<dbReference type="GO" id="GO:0008270">
    <property type="term" value="F:zinc ion binding"/>
    <property type="evidence" value="ECO:0007669"/>
    <property type="project" value="UniProtKB-KW"/>
</dbReference>
<dbReference type="EnsemblMetazoa" id="OVOC1401.1">
    <property type="protein sequence ID" value="OVOC1401.1"/>
    <property type="gene ID" value="WBGene00238210"/>
</dbReference>
<evidence type="ECO:0000256" key="2">
    <source>
        <dbReference type="ARBA" id="ARBA00010194"/>
    </source>
</evidence>
<comment type="similarity">
    <text evidence="2">Belongs to the MYT1 family.</text>
</comment>
<dbReference type="SUPFAM" id="SSF103637">
    <property type="entry name" value="CCHHC domain"/>
    <property type="match status" value="2"/>
</dbReference>
<dbReference type="FunFam" id="4.10.320.30:FF:000001">
    <property type="entry name" value="Myelin transcription factor 1-like, a"/>
    <property type="match status" value="2"/>
</dbReference>
<name>A0A8R1TP22_ONCVO</name>
<dbReference type="Gene3D" id="4.10.320.30">
    <property type="match status" value="2"/>
</dbReference>
<sequence length="545" mass="58296">MTATPHFLLAAMTKLHHTTAATNLHQNSSISSKEISLSPPIPNQESDLCVREKSVTQMESSPVTCRSLSGHDNSVSVEVPSPNCHITSDSCSNSSSSHIDGITSAYINNVKRRRKPDAKNIVHVVEQVTEEQEEDSEGNASKFAGDITGTTDIICKPSTSDLSQNKTLLDRVQQSSATIPIQIHAPLPFSVESLATSASNHASVSLNCSERGSTPESRTPQSPLSVDSHSSRTPRGKSPIVPFSSFGSGEFRSPQKIPHSLPSFPTGLKNRNEAGKLTCPTPGCDGSGHQTGLYTHHRSLSGCPRRPDKSTIQLLALQQDTVLRCTTPGCTGKGHVNSNRTSHRSLSGCPIAYQQKLARKGGMRHMSHQVTVTTTSASSTSVDVSMVVRPSVTSTISKFTATTDETPLDLTLRKCSQNFAEKRNQENRDSSRVKRSRMDDVGHLLIRNITSDVASASPTVTPISTSSSPSAYILGKEMNWMLEESASSKCFPNGGDAAAVAAAAAAAATASVNNGNATTGFQLARLLLAQLQAQQWLHYIWTNNG</sequence>
<dbReference type="Proteomes" id="UP000024404">
    <property type="component" value="Unassembled WGS sequence"/>
</dbReference>
<evidence type="ECO:0000256" key="8">
    <source>
        <dbReference type="ARBA" id="ARBA00023163"/>
    </source>
</evidence>
<dbReference type="GO" id="GO:0000981">
    <property type="term" value="F:DNA-binding transcription factor activity, RNA polymerase II-specific"/>
    <property type="evidence" value="ECO:0007669"/>
    <property type="project" value="TreeGrafter"/>
</dbReference>
<dbReference type="Pfam" id="PF01530">
    <property type="entry name" value="zf-C2HC"/>
    <property type="match status" value="2"/>
</dbReference>
<evidence type="ECO:0000256" key="7">
    <source>
        <dbReference type="ARBA" id="ARBA00023015"/>
    </source>
</evidence>
<accession>A0A8R1TP22</accession>
<dbReference type="GO" id="GO:0007399">
    <property type="term" value="P:nervous system development"/>
    <property type="evidence" value="ECO:0007669"/>
    <property type="project" value="UniProtKB-KW"/>
</dbReference>
<keyword evidence="9" id="KW-0539">Nucleus</keyword>
<evidence type="ECO:0000313" key="12">
    <source>
        <dbReference type="Proteomes" id="UP000024404"/>
    </source>
</evidence>
<dbReference type="PROSITE" id="PS51802">
    <property type="entry name" value="ZF_CCHHC"/>
    <property type="match status" value="2"/>
</dbReference>
<dbReference type="InterPro" id="IPR036060">
    <property type="entry name" value="Znf_C2H2C_sf"/>
</dbReference>
<feature type="region of interest" description="Disordered" evidence="10">
    <location>
        <begin position="204"/>
        <end position="274"/>
    </location>
</feature>
<dbReference type="GO" id="GO:0005634">
    <property type="term" value="C:nucleus"/>
    <property type="evidence" value="ECO:0007669"/>
    <property type="project" value="UniProtKB-SubCell"/>
</dbReference>
<evidence type="ECO:0000313" key="11">
    <source>
        <dbReference type="EnsemblMetazoa" id="OVOC1401.1"/>
    </source>
</evidence>
<evidence type="ECO:0000256" key="3">
    <source>
        <dbReference type="ARBA" id="ARBA00022723"/>
    </source>
</evidence>
<keyword evidence="6" id="KW-0862">Zinc</keyword>
<comment type="subcellular location">
    <subcellularLocation>
        <location evidence="1">Nucleus</location>
    </subcellularLocation>
</comment>
<dbReference type="OMA" id="CHITSDS"/>
<organism evidence="11 12">
    <name type="scientific">Onchocerca volvulus</name>
    <dbReference type="NCBI Taxonomy" id="6282"/>
    <lineage>
        <taxon>Eukaryota</taxon>
        <taxon>Metazoa</taxon>
        <taxon>Ecdysozoa</taxon>
        <taxon>Nematoda</taxon>
        <taxon>Chromadorea</taxon>
        <taxon>Rhabditida</taxon>
        <taxon>Spirurina</taxon>
        <taxon>Spiruromorpha</taxon>
        <taxon>Filarioidea</taxon>
        <taxon>Onchocercidae</taxon>
        <taxon>Onchocerca</taxon>
    </lineage>
</organism>